<dbReference type="AlphaFoldDB" id="A0A9P7B8T0"/>
<comment type="caution">
    <text evidence="10">The sequence shown here is derived from an EMBL/GenBank/DDBJ whole genome shotgun (WGS) entry which is preliminary data.</text>
</comment>
<dbReference type="EMBL" id="PUHQ01000014">
    <property type="protein sequence ID" value="KAG0664390.1"/>
    <property type="molecule type" value="Genomic_DNA"/>
</dbReference>
<name>A0A9P7B8T0_RHOMI</name>
<evidence type="ECO:0000256" key="6">
    <source>
        <dbReference type="ARBA" id="ARBA00023242"/>
    </source>
</evidence>
<comment type="similarity">
    <text evidence="2 8">Belongs to the Mediator complex subunit 17 family.</text>
</comment>
<evidence type="ECO:0000313" key="11">
    <source>
        <dbReference type="Proteomes" id="UP000777482"/>
    </source>
</evidence>
<evidence type="ECO:0000256" key="9">
    <source>
        <dbReference type="SAM" id="MobiDB-lite"/>
    </source>
</evidence>
<evidence type="ECO:0000256" key="5">
    <source>
        <dbReference type="ARBA" id="ARBA00023163"/>
    </source>
</evidence>
<protein>
    <recommendedName>
        <fullName evidence="3 8">Mediator of RNA polymerase II transcription subunit 17</fullName>
    </recommendedName>
    <alternativeName>
        <fullName evidence="7 8">Mediator complex subunit 17</fullName>
    </alternativeName>
</protein>
<dbReference type="GO" id="GO:0016592">
    <property type="term" value="C:mediator complex"/>
    <property type="evidence" value="ECO:0007669"/>
    <property type="project" value="InterPro"/>
</dbReference>
<evidence type="ECO:0000313" key="10">
    <source>
        <dbReference type="EMBL" id="KAG0664390.1"/>
    </source>
</evidence>
<accession>A0A9P7B8T0</accession>
<dbReference type="Pfam" id="PF10156">
    <property type="entry name" value="Med17"/>
    <property type="match status" value="1"/>
</dbReference>
<dbReference type="PANTHER" id="PTHR13114">
    <property type="entry name" value="MEDIATOR OF RNA POLYMERASE II TRANSCRIPTION SUBUNIT 17"/>
    <property type="match status" value="1"/>
</dbReference>
<dbReference type="OrthoDB" id="10251234at2759"/>
<dbReference type="PANTHER" id="PTHR13114:SF7">
    <property type="entry name" value="MEDIATOR OF RNA POLYMERASE II TRANSCRIPTION SUBUNIT 17"/>
    <property type="match status" value="1"/>
</dbReference>
<keyword evidence="11" id="KW-1185">Reference proteome</keyword>
<feature type="region of interest" description="Disordered" evidence="9">
    <location>
        <begin position="71"/>
        <end position="100"/>
    </location>
</feature>
<comment type="subcellular location">
    <subcellularLocation>
        <location evidence="1 8">Nucleus</location>
    </subcellularLocation>
</comment>
<dbReference type="GO" id="GO:0003712">
    <property type="term" value="F:transcription coregulator activity"/>
    <property type="evidence" value="ECO:0007669"/>
    <property type="project" value="InterPro"/>
</dbReference>
<dbReference type="Proteomes" id="UP000777482">
    <property type="component" value="Unassembled WGS sequence"/>
</dbReference>
<keyword evidence="6 8" id="KW-0539">Nucleus</keyword>
<evidence type="ECO:0000256" key="7">
    <source>
        <dbReference type="ARBA" id="ARBA00032014"/>
    </source>
</evidence>
<comment type="function">
    <text evidence="8">Component of the Mediator complex, a coactivator involved in the regulated transcription of nearly all RNA polymerase II-dependent genes. Mediator functions as a bridge to convey information from gene-specific regulatory proteins to the basal RNA polymerase II transcription machinery. Mediator is recruited to promoters by direct interactions with regulatory proteins and serves as a scaffold for the assembly of a functional preinitiation complex with RNA polymerase II and the general transcription factors.</text>
</comment>
<sequence length="608" mass="65633">MPSSLSLSLEPPPLYAADGLDDDLFARPARLQDLNLEDGREVLTREGTTKSLTERLMRVWAERGDFSKVTEQSIRNPALHAEQEDSKADEDEDKDTRPTVEDVRKLQETMIYSLAVARGELSTALDLLSVLSAPTDPPDVDVNSIPLPQQTLTLVPTAVPPRPSADPSTNPLAVLPLATSLDALKTSANAFFRASEELIPLDPAEQQAAALAAASAPGLARPRQQTRAPDPWPTIMRLHATSPRPLVPLGAMPGASLTGKGETRTARQVGVVYGCPEAREDFRRSSVARVGDLVLEEEEARSAATATGEAKAKAKPLPRAGRTLLLELETKGGGVQRTAWVDEPGTAAEMEIDPIERILKSRARSAFAEEMFAQMISEAKADASLRAELVLATKTEGDAVRMKGNGWTLRIAMVKDSTRSETASSADPTLQSISPLLRLLFLQTYSFRRSPRTVKPPRSLLASISALLDHRRRAETLSQLMDRQLEKAREAGVESVELSGDDDDVLAREVDLLLRTGGGSFGGRKTLRIGKTHVYHVTHSYPVPTPKNPSAMALPIASEPSLVLRMPGKAPIQVPSFRLLEHLLGEQVTLAIEAAKAAEASAATGMES</sequence>
<keyword evidence="5 8" id="KW-0804">Transcription</keyword>
<evidence type="ECO:0000256" key="4">
    <source>
        <dbReference type="ARBA" id="ARBA00023015"/>
    </source>
</evidence>
<dbReference type="GO" id="GO:0070847">
    <property type="term" value="C:core mediator complex"/>
    <property type="evidence" value="ECO:0007669"/>
    <property type="project" value="TreeGrafter"/>
</dbReference>
<comment type="subunit">
    <text evidence="8">Component of the Mediator complex.</text>
</comment>
<dbReference type="GO" id="GO:0006357">
    <property type="term" value="P:regulation of transcription by RNA polymerase II"/>
    <property type="evidence" value="ECO:0007669"/>
    <property type="project" value="InterPro"/>
</dbReference>
<evidence type="ECO:0000256" key="8">
    <source>
        <dbReference type="RuleBase" id="RU364140"/>
    </source>
</evidence>
<dbReference type="InterPro" id="IPR019313">
    <property type="entry name" value="Mediator_Med17"/>
</dbReference>
<evidence type="ECO:0000256" key="1">
    <source>
        <dbReference type="ARBA" id="ARBA00004123"/>
    </source>
</evidence>
<gene>
    <name evidence="8" type="primary">MED17</name>
    <name evidence="10" type="ORF">C6P46_001435</name>
</gene>
<proteinExistence type="inferred from homology"/>
<organism evidence="10 11">
    <name type="scientific">Rhodotorula mucilaginosa</name>
    <name type="common">Yeast</name>
    <name type="synonym">Rhodotorula rubra</name>
    <dbReference type="NCBI Taxonomy" id="5537"/>
    <lineage>
        <taxon>Eukaryota</taxon>
        <taxon>Fungi</taxon>
        <taxon>Dikarya</taxon>
        <taxon>Basidiomycota</taxon>
        <taxon>Pucciniomycotina</taxon>
        <taxon>Microbotryomycetes</taxon>
        <taxon>Sporidiobolales</taxon>
        <taxon>Sporidiobolaceae</taxon>
        <taxon>Rhodotorula</taxon>
    </lineage>
</organism>
<reference evidence="10 11" key="1">
    <citation type="submission" date="2020-11" db="EMBL/GenBank/DDBJ databases">
        <title>Kefir isolates.</title>
        <authorList>
            <person name="Marcisauskas S."/>
            <person name="Kim Y."/>
            <person name="Blasche S."/>
        </authorList>
    </citation>
    <scope>NUCLEOTIDE SEQUENCE [LARGE SCALE GENOMIC DNA]</scope>
    <source>
        <strain evidence="10 11">KR</strain>
    </source>
</reference>
<evidence type="ECO:0000256" key="2">
    <source>
        <dbReference type="ARBA" id="ARBA00005635"/>
    </source>
</evidence>
<evidence type="ECO:0000256" key="3">
    <source>
        <dbReference type="ARBA" id="ARBA00019610"/>
    </source>
</evidence>
<keyword evidence="4 8" id="KW-0805">Transcription regulation</keyword>
<keyword evidence="8" id="KW-0010">Activator</keyword>